<keyword evidence="3" id="KW-1185">Reference proteome</keyword>
<gene>
    <name evidence="2" type="ORF">FB388_4042</name>
</gene>
<sequence length="440" mass="47184">MTRPGRYPSPRQVATRVLAIVEAQLRPRFVAALARRTSAHYNLDATEEETAAVTRELPRAVAGRAPEDLDLVVAEIVADQRSRTAADREHQSILARFGARARPGAVAAGAPPGAATSGGTAQPPRPTAPPAVSLSRGAPSGVDTGRASWRSGRCSDPCAAAGVDLDIPEVGDVDELSNDEDVTAAAVLAVVYQYGDRIGFFRAIDRAVQQLDSDQLCVEDHDLLNALSCWAEIDYRVTAPERARLVAKVLGLSDPHLPEGIVPDPGIQVLLNDLLDAINANCDPGVFRDEPTSFDRSALHRASRAVRARISSSMTTFSILKIKQLQVQFERAQYILAGLAPYVRGRCRATQYTDAVAAPEWIAVSALLGDRLPDGTELVSAATTADAWRVVFEHLADDRLVDEVEEDDEICQAAALLRPTKVSCSGSRGRGKVDNADACR</sequence>
<feature type="region of interest" description="Disordered" evidence="1">
    <location>
        <begin position="104"/>
        <end position="153"/>
    </location>
</feature>
<dbReference type="EMBL" id="VFPH01000002">
    <property type="protein sequence ID" value="TQM36855.1"/>
    <property type="molecule type" value="Genomic_DNA"/>
</dbReference>
<dbReference type="OrthoDB" id="9947148at2"/>
<dbReference type="RefSeq" id="WP_142103705.1">
    <property type="nucleotide sequence ID" value="NZ_VFPH01000002.1"/>
</dbReference>
<name>A0A543FSQ0_9PSEU</name>
<organism evidence="2 3">
    <name type="scientific">Pseudonocardia cypriaca</name>
    <dbReference type="NCBI Taxonomy" id="882449"/>
    <lineage>
        <taxon>Bacteria</taxon>
        <taxon>Bacillati</taxon>
        <taxon>Actinomycetota</taxon>
        <taxon>Actinomycetes</taxon>
        <taxon>Pseudonocardiales</taxon>
        <taxon>Pseudonocardiaceae</taxon>
        <taxon>Pseudonocardia</taxon>
    </lineage>
</organism>
<comment type="caution">
    <text evidence="2">The sequence shown here is derived from an EMBL/GenBank/DDBJ whole genome shotgun (WGS) entry which is preliminary data.</text>
</comment>
<dbReference type="AlphaFoldDB" id="A0A543FSQ0"/>
<evidence type="ECO:0000313" key="3">
    <source>
        <dbReference type="Proteomes" id="UP000319818"/>
    </source>
</evidence>
<reference evidence="2 3" key="1">
    <citation type="submission" date="2019-06" db="EMBL/GenBank/DDBJ databases">
        <title>Sequencing the genomes of 1000 actinobacteria strains.</title>
        <authorList>
            <person name="Klenk H.-P."/>
        </authorList>
    </citation>
    <scope>NUCLEOTIDE SEQUENCE [LARGE SCALE GENOMIC DNA]</scope>
    <source>
        <strain evidence="2 3">DSM 45511</strain>
    </source>
</reference>
<protein>
    <submittedName>
        <fullName evidence="2">Uncharacterized protein</fullName>
    </submittedName>
</protein>
<feature type="compositionally biased region" description="Low complexity" evidence="1">
    <location>
        <begin position="104"/>
        <end position="122"/>
    </location>
</feature>
<dbReference type="Proteomes" id="UP000319818">
    <property type="component" value="Unassembled WGS sequence"/>
</dbReference>
<proteinExistence type="predicted"/>
<evidence type="ECO:0000313" key="2">
    <source>
        <dbReference type="EMBL" id="TQM36855.1"/>
    </source>
</evidence>
<accession>A0A543FSQ0</accession>
<evidence type="ECO:0000256" key="1">
    <source>
        <dbReference type="SAM" id="MobiDB-lite"/>
    </source>
</evidence>